<evidence type="ECO:0000256" key="7">
    <source>
        <dbReference type="ARBA" id="ARBA00023136"/>
    </source>
</evidence>
<feature type="transmembrane region" description="Helical" evidence="8">
    <location>
        <begin position="21"/>
        <end position="40"/>
    </location>
</feature>
<comment type="subcellular location">
    <subcellularLocation>
        <location evidence="8">Cell inner membrane</location>
        <topology evidence="8">Multi-pass membrane protein</topology>
    </subcellularLocation>
    <subcellularLocation>
        <location evidence="1">Cell membrane</location>
        <topology evidence="1">Multi-pass membrane protein</topology>
    </subcellularLocation>
</comment>
<dbReference type="PATRIC" id="fig|717774.3.peg.456"/>
<dbReference type="HOGENOM" id="CLU_001265_47_0_6"/>
<evidence type="ECO:0000256" key="2">
    <source>
        <dbReference type="ARBA" id="ARBA00006236"/>
    </source>
</evidence>
<dbReference type="InterPro" id="IPR004812">
    <property type="entry name" value="Efflux_drug-R_Bcr/CmlA"/>
</dbReference>
<dbReference type="GO" id="GO:0005886">
    <property type="term" value="C:plasma membrane"/>
    <property type="evidence" value="ECO:0007669"/>
    <property type="project" value="UniProtKB-SubCell"/>
</dbReference>
<feature type="transmembrane region" description="Helical" evidence="8">
    <location>
        <begin position="352"/>
        <end position="378"/>
    </location>
</feature>
<keyword evidence="3 8" id="KW-0813">Transport</keyword>
<dbReference type="SUPFAM" id="SSF103473">
    <property type="entry name" value="MFS general substrate transporter"/>
    <property type="match status" value="1"/>
</dbReference>
<feature type="transmembrane region" description="Helical" evidence="8">
    <location>
        <begin position="291"/>
        <end position="313"/>
    </location>
</feature>
<dbReference type="CDD" id="cd17320">
    <property type="entry name" value="MFS_MdfA_MDR_like"/>
    <property type="match status" value="1"/>
</dbReference>
<dbReference type="eggNOG" id="COG0477">
    <property type="taxonomic scope" value="Bacteria"/>
</dbReference>
<keyword evidence="7 8" id="KW-0472">Membrane</keyword>
<evidence type="ECO:0000256" key="1">
    <source>
        <dbReference type="ARBA" id="ARBA00004651"/>
    </source>
</evidence>
<dbReference type="InterPro" id="IPR011701">
    <property type="entry name" value="MFS"/>
</dbReference>
<evidence type="ECO:0000256" key="3">
    <source>
        <dbReference type="ARBA" id="ARBA00022448"/>
    </source>
</evidence>
<dbReference type="GO" id="GO:0042910">
    <property type="term" value="F:xenobiotic transmembrane transporter activity"/>
    <property type="evidence" value="ECO:0007669"/>
    <property type="project" value="InterPro"/>
</dbReference>
<protein>
    <recommendedName>
        <fullName evidence="8">Bcr/CflA family efflux transporter</fullName>
    </recommendedName>
</protein>
<feature type="transmembrane region" description="Helical" evidence="8">
    <location>
        <begin position="146"/>
        <end position="168"/>
    </location>
</feature>
<dbReference type="GO" id="GO:1990961">
    <property type="term" value="P:xenobiotic detoxification by transmembrane export across the plasma membrane"/>
    <property type="evidence" value="ECO:0007669"/>
    <property type="project" value="InterPro"/>
</dbReference>
<sequence length="415" mass="45272">MSDPNAAATHNPLKRLSEKEFIALFATIISLTALSVDSVLPAFRDIATDLQVVDYQKTQWIISALVLGMVFGELLFGPLSDAIGRKKSIVIGVAIYIVGCVMATFAQTMEMLLLGRVIQGFGVAGPKIASRALIRDLYRGREMARMMSFIMMVFILVPMLAPLFGQIIMTLGSWRWIFVAAILQAFIGTVWLIIRQRETLTPETRKPFHLARILKDAKHIVKRGDVMSFTVLAGFLFSGMMLYLSISQSIFQDIYGVGDKFPFYFAMMAVAMGASSLLNGRIVRKFGTKRLASTALSIMLSAAIGLLTISFFFGGKPPFWLFMFGGMIVFFCQGLIFGNVNAMAMEPLGKMAGLGASIISSLSSVVAIAASVTVGQFYHGSVTPLAFGFTAFSSAGLLMLYIGGRYRQAYQATDA</sequence>
<dbReference type="STRING" id="717774.Marme_0444"/>
<evidence type="ECO:0000256" key="4">
    <source>
        <dbReference type="ARBA" id="ARBA00022475"/>
    </source>
</evidence>
<organism evidence="10 11">
    <name type="scientific">Marinomonas mediterranea (strain ATCC 700492 / JCM 21426 / NBRC 103028 / MMB-1)</name>
    <dbReference type="NCBI Taxonomy" id="717774"/>
    <lineage>
        <taxon>Bacteria</taxon>
        <taxon>Pseudomonadati</taxon>
        <taxon>Pseudomonadota</taxon>
        <taxon>Gammaproteobacteria</taxon>
        <taxon>Oceanospirillales</taxon>
        <taxon>Oceanospirillaceae</taxon>
        <taxon>Marinomonas</taxon>
    </lineage>
</organism>
<dbReference type="OrthoDB" id="9814303at2"/>
<dbReference type="PANTHER" id="PTHR23502">
    <property type="entry name" value="MAJOR FACILITATOR SUPERFAMILY"/>
    <property type="match status" value="1"/>
</dbReference>
<feature type="transmembrane region" description="Helical" evidence="8">
    <location>
        <begin position="89"/>
        <end position="107"/>
    </location>
</feature>
<dbReference type="PANTHER" id="PTHR23502:SF132">
    <property type="entry name" value="POLYAMINE TRANSPORTER 2-RELATED"/>
    <property type="match status" value="1"/>
</dbReference>
<feature type="transmembrane region" description="Helical" evidence="8">
    <location>
        <begin position="384"/>
        <end position="402"/>
    </location>
</feature>
<gene>
    <name evidence="10" type="ordered locus">Marme_0444</name>
</gene>
<name>F2JZG0_MARM1</name>
<feature type="transmembrane region" description="Helical" evidence="8">
    <location>
        <begin position="174"/>
        <end position="194"/>
    </location>
</feature>
<feature type="transmembrane region" description="Helical" evidence="8">
    <location>
        <begin position="226"/>
        <end position="246"/>
    </location>
</feature>
<evidence type="ECO:0000256" key="5">
    <source>
        <dbReference type="ARBA" id="ARBA00022692"/>
    </source>
</evidence>
<keyword evidence="5 8" id="KW-0812">Transmembrane</keyword>
<proteinExistence type="inferred from homology"/>
<dbReference type="RefSeq" id="WP_013659649.1">
    <property type="nucleotide sequence ID" value="NC_015276.1"/>
</dbReference>
<evidence type="ECO:0000256" key="6">
    <source>
        <dbReference type="ARBA" id="ARBA00022989"/>
    </source>
</evidence>
<dbReference type="NCBIfam" id="TIGR00710">
    <property type="entry name" value="efflux_Bcr_CflA"/>
    <property type="match status" value="1"/>
</dbReference>
<dbReference type="PROSITE" id="PS50850">
    <property type="entry name" value="MFS"/>
    <property type="match status" value="1"/>
</dbReference>
<feature type="transmembrane region" description="Helical" evidence="8">
    <location>
        <begin position="319"/>
        <end position="340"/>
    </location>
</feature>
<dbReference type="Proteomes" id="UP000001062">
    <property type="component" value="Chromosome"/>
</dbReference>
<comment type="similarity">
    <text evidence="2 8">Belongs to the major facilitator superfamily. Bcr/CmlA family.</text>
</comment>
<keyword evidence="4" id="KW-1003">Cell membrane</keyword>
<dbReference type="KEGG" id="mme:Marme_0444"/>
<feature type="transmembrane region" description="Helical" evidence="8">
    <location>
        <begin position="113"/>
        <end position="134"/>
    </location>
</feature>
<dbReference type="EMBL" id="CP002583">
    <property type="protein sequence ID" value="ADZ89743.1"/>
    <property type="molecule type" value="Genomic_DNA"/>
</dbReference>
<keyword evidence="6 8" id="KW-1133">Transmembrane helix</keyword>
<keyword evidence="11" id="KW-1185">Reference proteome</keyword>
<dbReference type="AlphaFoldDB" id="F2JZG0"/>
<dbReference type="Pfam" id="PF07690">
    <property type="entry name" value="MFS_1"/>
    <property type="match status" value="1"/>
</dbReference>
<evidence type="ECO:0000256" key="8">
    <source>
        <dbReference type="RuleBase" id="RU365088"/>
    </source>
</evidence>
<evidence type="ECO:0000313" key="11">
    <source>
        <dbReference type="Proteomes" id="UP000001062"/>
    </source>
</evidence>
<dbReference type="InterPro" id="IPR036259">
    <property type="entry name" value="MFS_trans_sf"/>
</dbReference>
<feature type="transmembrane region" description="Helical" evidence="8">
    <location>
        <begin position="60"/>
        <end position="77"/>
    </location>
</feature>
<reference evidence="10 11" key="1">
    <citation type="journal article" date="2012" name="Stand. Genomic Sci.">
        <title>Complete genome sequence of the melanogenic marine bacterium Marinomonas mediterranea type strain (MMB-1(T)).</title>
        <authorList>
            <person name="Lucas-Elio P."/>
            <person name="Goodwin L."/>
            <person name="Woyke T."/>
            <person name="Pitluck S."/>
            <person name="Nolan M."/>
            <person name="Kyrpides N.C."/>
            <person name="Detter J.C."/>
            <person name="Copeland A."/>
            <person name="Teshima H."/>
            <person name="Bruce D."/>
            <person name="Detter C."/>
            <person name="Tapia R."/>
            <person name="Han S."/>
            <person name="Land M.L."/>
            <person name="Ivanova N."/>
            <person name="Mikhailova N."/>
            <person name="Johnston A.W."/>
            <person name="Sanchez-Amat A."/>
        </authorList>
    </citation>
    <scope>NUCLEOTIDE SEQUENCE [LARGE SCALE GENOMIC DNA]</scope>
    <source>
        <strain evidence="11">ATCC 700492 / JCM 21426 / NBRC 103028 / MMB-1</strain>
    </source>
</reference>
<evidence type="ECO:0000313" key="10">
    <source>
        <dbReference type="EMBL" id="ADZ89743.1"/>
    </source>
</evidence>
<dbReference type="Gene3D" id="1.20.1720.10">
    <property type="entry name" value="Multidrug resistance protein D"/>
    <property type="match status" value="1"/>
</dbReference>
<dbReference type="InterPro" id="IPR020846">
    <property type="entry name" value="MFS_dom"/>
</dbReference>
<feature type="transmembrane region" description="Helical" evidence="8">
    <location>
        <begin position="261"/>
        <end position="279"/>
    </location>
</feature>
<evidence type="ECO:0000259" key="9">
    <source>
        <dbReference type="PROSITE" id="PS50850"/>
    </source>
</evidence>
<accession>F2JZG0</accession>
<feature type="domain" description="Major facilitator superfamily (MFS) profile" evidence="9">
    <location>
        <begin position="21"/>
        <end position="408"/>
    </location>
</feature>
<keyword evidence="8" id="KW-0997">Cell inner membrane</keyword>